<dbReference type="InterPro" id="IPR025110">
    <property type="entry name" value="AMP-bd_C"/>
</dbReference>
<dbReference type="InterPro" id="IPR020845">
    <property type="entry name" value="AMP-binding_CS"/>
</dbReference>
<evidence type="ECO:0000313" key="6">
    <source>
        <dbReference type="Proteomes" id="UP000655443"/>
    </source>
</evidence>
<dbReference type="AlphaFoldDB" id="A0A918YRE7"/>
<feature type="compositionally biased region" description="Pro residues" evidence="2">
    <location>
        <begin position="8"/>
        <end position="27"/>
    </location>
</feature>
<accession>A0A918YRE7</accession>
<dbReference type="Pfam" id="PF00501">
    <property type="entry name" value="AMP-binding"/>
    <property type="match status" value="1"/>
</dbReference>
<dbReference type="GO" id="GO:0016878">
    <property type="term" value="F:acid-thiol ligase activity"/>
    <property type="evidence" value="ECO:0007669"/>
    <property type="project" value="TreeGrafter"/>
</dbReference>
<name>A0A918YRE7_9ACTN</name>
<sequence>MQQHSPSIPLPSLPSLPSLSPQPPLSPLSPTAYPDTFARDSLPPPGEWPVFRFDLPELRYPDRLNSAAELLDRAVADGAGGRPCLTDASGTTWSYAETLDLAARIGTVLVRDMGLVPGNRVLLRGPNSPWLAACWLAVLRVGGIAVSTVPMLRAGELADLAERARIRLSLCEEGYADELTAAGTGRPVLTYRADDGGELGRRAAGAAWAPAARTAADDVALIAFTSGTSGEPKATAHFHRDVLAIADTFARHVLHPRPDDVFAGSPPLAFTFGLGGLLIFPLRARARAVLLQEAGPRALFGAVRRLGVTVLFTAPTAYRAVLPEIGSYDLGGLRLCVSAGEALGERTWRDFRDATGLEIIDGIGSTEMLHVFIAAAGDDIRPGSTGRAVPGYRARIVDDTGRELPDGVPGRLAVQGPTGCRYLADPRQRRQVQDGWNLTGDVYVRDADGYFWYQARADDMIVSAGYNIAAPEVEQALLRHPAVAECGVAGAPDAERGTVVKAFVLPAPGVRPSPELARELQDFTKRQIAPYKYPRQIEFVAELPYSTTGKLRRVALRQAGAPA</sequence>
<dbReference type="InterPro" id="IPR000873">
    <property type="entry name" value="AMP-dep_synth/lig_dom"/>
</dbReference>
<dbReference type="Gene3D" id="3.40.50.12780">
    <property type="entry name" value="N-terminal domain of ligase-like"/>
    <property type="match status" value="1"/>
</dbReference>
<keyword evidence="1" id="KW-0436">Ligase</keyword>
<organism evidence="5 6">
    <name type="scientific">Streptomyces alanosinicus</name>
    <dbReference type="NCBI Taxonomy" id="68171"/>
    <lineage>
        <taxon>Bacteria</taxon>
        <taxon>Bacillati</taxon>
        <taxon>Actinomycetota</taxon>
        <taxon>Actinomycetes</taxon>
        <taxon>Kitasatosporales</taxon>
        <taxon>Streptomycetaceae</taxon>
        <taxon>Streptomyces</taxon>
    </lineage>
</organism>
<reference evidence="5" key="2">
    <citation type="submission" date="2020-09" db="EMBL/GenBank/DDBJ databases">
        <authorList>
            <person name="Sun Q."/>
            <person name="Ohkuma M."/>
        </authorList>
    </citation>
    <scope>NUCLEOTIDE SEQUENCE</scope>
    <source>
        <strain evidence="5">JCM 4714</strain>
    </source>
</reference>
<dbReference type="EMBL" id="BMVG01000035">
    <property type="protein sequence ID" value="GHE12653.1"/>
    <property type="molecule type" value="Genomic_DNA"/>
</dbReference>
<evidence type="ECO:0000259" key="4">
    <source>
        <dbReference type="Pfam" id="PF13193"/>
    </source>
</evidence>
<gene>
    <name evidence="5" type="primary">acs</name>
    <name evidence="5" type="ORF">GCM10010339_76810</name>
</gene>
<dbReference type="InterPro" id="IPR042099">
    <property type="entry name" value="ANL_N_sf"/>
</dbReference>
<evidence type="ECO:0000313" key="5">
    <source>
        <dbReference type="EMBL" id="GHE12653.1"/>
    </source>
</evidence>
<dbReference type="InterPro" id="IPR045851">
    <property type="entry name" value="AMP-bd_C_sf"/>
</dbReference>
<evidence type="ECO:0000256" key="1">
    <source>
        <dbReference type="ARBA" id="ARBA00022598"/>
    </source>
</evidence>
<keyword evidence="6" id="KW-1185">Reference proteome</keyword>
<feature type="domain" description="AMP-binding enzyme C-terminal" evidence="4">
    <location>
        <begin position="472"/>
        <end position="550"/>
    </location>
</feature>
<feature type="region of interest" description="Disordered" evidence="2">
    <location>
        <begin position="1"/>
        <end position="41"/>
    </location>
</feature>
<dbReference type="RefSeq" id="WP_189958226.1">
    <property type="nucleotide sequence ID" value="NZ_BMVG01000035.1"/>
</dbReference>
<protein>
    <submittedName>
        <fullName evidence="5">Acetyl-CoA synthetase</fullName>
    </submittedName>
</protein>
<dbReference type="GO" id="GO:0044550">
    <property type="term" value="P:secondary metabolite biosynthetic process"/>
    <property type="evidence" value="ECO:0007669"/>
    <property type="project" value="TreeGrafter"/>
</dbReference>
<dbReference type="Pfam" id="PF13193">
    <property type="entry name" value="AMP-binding_C"/>
    <property type="match status" value="1"/>
</dbReference>
<dbReference type="SUPFAM" id="SSF56801">
    <property type="entry name" value="Acetyl-CoA synthetase-like"/>
    <property type="match status" value="1"/>
</dbReference>
<evidence type="ECO:0000256" key="2">
    <source>
        <dbReference type="SAM" id="MobiDB-lite"/>
    </source>
</evidence>
<dbReference type="Gene3D" id="3.30.300.30">
    <property type="match status" value="1"/>
</dbReference>
<feature type="domain" description="AMP-dependent synthetase/ligase" evidence="3">
    <location>
        <begin position="76"/>
        <end position="418"/>
    </location>
</feature>
<reference evidence="5" key="1">
    <citation type="journal article" date="2014" name="Int. J. Syst. Evol. Microbiol.">
        <title>Complete genome sequence of Corynebacterium casei LMG S-19264T (=DSM 44701T), isolated from a smear-ripened cheese.</title>
        <authorList>
            <consortium name="US DOE Joint Genome Institute (JGI-PGF)"/>
            <person name="Walter F."/>
            <person name="Albersmeier A."/>
            <person name="Kalinowski J."/>
            <person name="Ruckert C."/>
        </authorList>
    </citation>
    <scope>NUCLEOTIDE SEQUENCE</scope>
    <source>
        <strain evidence="5">JCM 4714</strain>
    </source>
</reference>
<dbReference type="PANTHER" id="PTHR43352:SF1">
    <property type="entry name" value="ANTHRANILATE--COA LIGASE"/>
    <property type="match status" value="1"/>
</dbReference>
<comment type="caution">
    <text evidence="5">The sequence shown here is derived from an EMBL/GenBank/DDBJ whole genome shotgun (WGS) entry which is preliminary data.</text>
</comment>
<proteinExistence type="predicted"/>
<evidence type="ECO:0000259" key="3">
    <source>
        <dbReference type="Pfam" id="PF00501"/>
    </source>
</evidence>
<dbReference type="PROSITE" id="PS00455">
    <property type="entry name" value="AMP_BINDING"/>
    <property type="match status" value="1"/>
</dbReference>
<dbReference type="Proteomes" id="UP000655443">
    <property type="component" value="Unassembled WGS sequence"/>
</dbReference>
<dbReference type="PANTHER" id="PTHR43352">
    <property type="entry name" value="ACETYL-COA SYNTHETASE"/>
    <property type="match status" value="1"/>
</dbReference>